<organism evidence="7 8">
    <name type="scientific">Coprococcus hominis</name>
    <name type="common">ex Liu et al. 2022</name>
    <dbReference type="NCBI Taxonomy" id="2763039"/>
    <lineage>
        <taxon>Bacteria</taxon>
        <taxon>Bacillati</taxon>
        <taxon>Bacillota</taxon>
        <taxon>Clostridia</taxon>
        <taxon>Lachnospirales</taxon>
        <taxon>Lachnospiraceae</taxon>
        <taxon>Coprococcus</taxon>
    </lineage>
</organism>
<comment type="pathway">
    <text evidence="1">Purine metabolism; 7-cyano-7-deazaguanine biosynthesis.</text>
</comment>
<dbReference type="Proteomes" id="UP000615234">
    <property type="component" value="Unassembled WGS sequence"/>
</dbReference>
<dbReference type="InterPro" id="IPR038418">
    <property type="entry name" value="6-PTP_synth/QueD_sf"/>
</dbReference>
<gene>
    <name evidence="7" type="ORF">H8S09_05065</name>
</gene>
<comment type="catalytic activity">
    <reaction evidence="6">
        <text>7,8-dihydroneopterin 3'-triphosphate + H2O = 6-carboxy-5,6,7,8-tetrahydropterin + triphosphate + acetaldehyde + 2 H(+)</text>
        <dbReference type="Rhea" id="RHEA:27966"/>
        <dbReference type="ChEBI" id="CHEBI:15343"/>
        <dbReference type="ChEBI" id="CHEBI:15377"/>
        <dbReference type="ChEBI" id="CHEBI:15378"/>
        <dbReference type="ChEBI" id="CHEBI:18036"/>
        <dbReference type="ChEBI" id="CHEBI:58462"/>
        <dbReference type="ChEBI" id="CHEBI:61032"/>
        <dbReference type="EC" id="4.1.2.50"/>
    </reaction>
</comment>
<dbReference type="Gene3D" id="3.30.479.10">
    <property type="entry name" value="6-pyruvoyl tetrahydropterin synthase/QueD"/>
    <property type="match status" value="1"/>
</dbReference>
<dbReference type="SUPFAM" id="SSF55620">
    <property type="entry name" value="Tetrahydrobiopterin biosynthesis enzymes-like"/>
    <property type="match status" value="1"/>
</dbReference>
<evidence type="ECO:0000313" key="8">
    <source>
        <dbReference type="Proteomes" id="UP000615234"/>
    </source>
</evidence>
<keyword evidence="8" id="KW-1185">Reference proteome</keyword>
<accession>A0A8I0AIU6</accession>
<reference evidence="7 8" key="1">
    <citation type="submission" date="2020-08" db="EMBL/GenBank/DDBJ databases">
        <title>Genome public.</title>
        <authorList>
            <person name="Liu C."/>
            <person name="Sun Q."/>
        </authorList>
    </citation>
    <scope>NUCLEOTIDE SEQUENCE [LARGE SCALE GENOMIC DNA]</scope>
    <source>
        <strain evidence="7 8">NSJ-10</strain>
    </source>
</reference>
<dbReference type="Pfam" id="PF01242">
    <property type="entry name" value="PTPS"/>
    <property type="match status" value="1"/>
</dbReference>
<dbReference type="EMBL" id="JACOOX010000003">
    <property type="protein sequence ID" value="MBC5662267.1"/>
    <property type="molecule type" value="Genomic_DNA"/>
</dbReference>
<comment type="caution">
    <text evidence="7">The sequence shown here is derived from an EMBL/GenBank/DDBJ whole genome shotgun (WGS) entry which is preliminary data.</text>
</comment>
<proteinExistence type="inferred from homology"/>
<dbReference type="InterPro" id="IPR007115">
    <property type="entry name" value="6-PTP_synth/QueD"/>
</dbReference>
<sequence length="146" mass="17215">MIDFYKCQYHFNASHSFDGNKEQAHSHTFTMILYIRNHSGRDMDFKRLDRMIEIFLGRYEGLYLNELPCFAGNASIEAIGDYFYEQLKIKLSELNAELMQLDIGDTPLGVYQVCDRILLPTVNEKRSRENLEAILFYKKQMPDQKK</sequence>
<dbReference type="NCBIfam" id="TIGR03112">
    <property type="entry name" value="6_pyr_pter_rel"/>
    <property type="match status" value="1"/>
</dbReference>
<evidence type="ECO:0000256" key="1">
    <source>
        <dbReference type="ARBA" id="ARBA00005061"/>
    </source>
</evidence>
<evidence type="ECO:0000256" key="2">
    <source>
        <dbReference type="ARBA" id="ARBA00008900"/>
    </source>
</evidence>
<evidence type="ECO:0000313" key="7">
    <source>
        <dbReference type="EMBL" id="MBC5662267.1"/>
    </source>
</evidence>
<dbReference type="UniPathway" id="UPA00391"/>
<dbReference type="InterPro" id="IPR017543">
    <property type="entry name" value="6-PTP_synth-rel_bac"/>
</dbReference>
<evidence type="ECO:0000256" key="3">
    <source>
        <dbReference type="ARBA" id="ARBA00012982"/>
    </source>
</evidence>
<evidence type="ECO:0000256" key="6">
    <source>
        <dbReference type="ARBA" id="ARBA00048807"/>
    </source>
</evidence>
<dbReference type="RefSeq" id="WP_118484120.1">
    <property type="nucleotide sequence ID" value="NZ_JACOOX010000003.1"/>
</dbReference>
<name>A0A8I0AIU6_9FIRM</name>
<dbReference type="AlphaFoldDB" id="A0A8I0AIU6"/>
<evidence type="ECO:0000256" key="4">
    <source>
        <dbReference type="ARBA" id="ARBA00018141"/>
    </source>
</evidence>
<evidence type="ECO:0000256" key="5">
    <source>
        <dbReference type="ARBA" id="ARBA00031449"/>
    </source>
</evidence>
<dbReference type="GO" id="GO:0070497">
    <property type="term" value="F:6-carboxytetrahydropterin synthase activity"/>
    <property type="evidence" value="ECO:0007669"/>
    <property type="project" value="UniProtKB-EC"/>
</dbReference>
<comment type="similarity">
    <text evidence="2">Belongs to the PTPS family. QueD subfamily.</text>
</comment>
<protein>
    <recommendedName>
        <fullName evidence="4">6-carboxy-5,6,7,8-tetrahydropterin synthase</fullName>
        <ecNumber evidence="3">4.1.2.50</ecNumber>
    </recommendedName>
    <alternativeName>
        <fullName evidence="5">Queuosine biosynthesis protein QueD</fullName>
    </alternativeName>
</protein>
<dbReference type="EC" id="4.1.2.50" evidence="3"/>